<feature type="domain" description="Reovirus core-spike protein lambda-2-like second methyltransferase" evidence="7">
    <location>
        <begin position="810"/>
        <end position="1027"/>
    </location>
</feature>
<evidence type="ECO:0000259" key="4">
    <source>
        <dbReference type="Pfam" id="PF21063"/>
    </source>
</evidence>
<dbReference type="Gene3D" id="3.55.60.10">
    <property type="entry name" value="Reovirus components"/>
    <property type="match status" value="1"/>
</dbReference>
<dbReference type="InterPro" id="IPR048601">
    <property type="entry name" value="Reovirus_L2_GTase"/>
</dbReference>
<dbReference type="Pfam" id="PF21061">
    <property type="entry name" value="Reovirus_L2_7th"/>
    <property type="match status" value="1"/>
</dbReference>
<dbReference type="EMBL" id="KM880065">
    <property type="protein sequence ID" value="AJQ21747.1"/>
    <property type="molecule type" value="Genomic_RNA"/>
</dbReference>
<dbReference type="Pfam" id="PF21064">
    <property type="entry name" value="Reovirus_L2_N"/>
    <property type="match status" value="1"/>
</dbReference>
<feature type="domain" description="Reovirus core-spike protein lambda-2-like GTase" evidence="4">
    <location>
        <begin position="151"/>
        <end position="376"/>
    </location>
</feature>
<evidence type="ECO:0000313" key="8">
    <source>
        <dbReference type="EMBL" id="AJQ21747.1"/>
    </source>
</evidence>
<dbReference type="InterPro" id="IPR048604">
    <property type="entry name" value="Reovirus_L2_4th"/>
</dbReference>
<protein>
    <submittedName>
        <fullName evidence="8">VP1</fullName>
    </submittedName>
</protein>
<reference evidence="9" key="1">
    <citation type="journal article" date="2013" name="J. Gen. Virol.">
        <title>Quantitative in vivo and in vitro characterization of co-infection by two genetically distant grass carp reoviruses.</title>
        <authorList>
            <person name="Wang T."/>
            <person name="Li J."/>
            <person name="Lu L."/>
        </authorList>
    </citation>
    <scope>NUCLEOTIDE SEQUENCE [LARGE SCALE GENOMIC DNA]</scope>
</reference>
<feature type="region of interest" description="Disordered" evidence="1">
    <location>
        <begin position="373"/>
        <end position="399"/>
    </location>
</feature>
<dbReference type="Proteomes" id="UP000166492">
    <property type="component" value="Genome"/>
</dbReference>
<dbReference type="InterPro" id="IPR048598">
    <property type="entry name" value="Reovirus_L2_MT1"/>
</dbReference>
<feature type="domain" description="Reovirus core-spike protein lambda-2-like first methyltransferase" evidence="6">
    <location>
        <begin position="397"/>
        <end position="689"/>
    </location>
</feature>
<dbReference type="Gene3D" id="3.40.50.10760">
    <property type="entry name" value="Reovirus core"/>
    <property type="match status" value="1"/>
</dbReference>
<evidence type="ECO:0000259" key="6">
    <source>
        <dbReference type="Pfam" id="PF21065"/>
    </source>
</evidence>
<dbReference type="Pfam" id="PF21062">
    <property type="entry name" value="Reovirus_L2_4th"/>
    <property type="match status" value="1"/>
</dbReference>
<evidence type="ECO:0000259" key="5">
    <source>
        <dbReference type="Pfam" id="PF21064"/>
    </source>
</evidence>
<accession>A0A0C5PW55</accession>
<evidence type="ECO:0000259" key="3">
    <source>
        <dbReference type="Pfam" id="PF21062"/>
    </source>
</evidence>
<dbReference type="InterPro" id="IPR029063">
    <property type="entry name" value="SAM-dependent_MTases_sf"/>
</dbReference>
<evidence type="ECO:0000259" key="7">
    <source>
        <dbReference type="Pfam" id="PF21066"/>
    </source>
</evidence>
<dbReference type="InterPro" id="IPR048602">
    <property type="entry name" value="Reovirus_L2_7th"/>
</dbReference>
<dbReference type="InterPro" id="IPR048597">
    <property type="entry name" value="Reovirus_L2_MT2"/>
</dbReference>
<proteinExistence type="predicted"/>
<dbReference type="Pfam" id="PF21065">
    <property type="entry name" value="Reovirus_L2_MT1"/>
    <property type="match status" value="1"/>
</dbReference>
<dbReference type="Gene3D" id="3.40.50.150">
    <property type="entry name" value="Vaccinia Virus protein VP39"/>
    <property type="match status" value="1"/>
</dbReference>
<organism evidence="8 9">
    <name type="scientific">Grass carp reovirus</name>
    <name type="common">GCRV</name>
    <dbReference type="NCBI Taxonomy" id="128987"/>
    <lineage>
        <taxon>Viruses</taxon>
        <taxon>Riboviria</taxon>
        <taxon>Orthornavirae</taxon>
        <taxon>Duplornaviricota</taxon>
        <taxon>Resentoviricetes</taxon>
        <taxon>Reovirales</taxon>
        <taxon>Spinareoviridae</taxon>
        <taxon>Aquareovirus</taxon>
        <taxon>Aquareovirus ctenopharyngodontis</taxon>
    </lineage>
</organism>
<feature type="domain" description="Reovirus core-spike protein lambda-2-like ferredoxin-like" evidence="3">
    <location>
        <begin position="692"/>
        <end position="798"/>
    </location>
</feature>
<evidence type="ECO:0000256" key="1">
    <source>
        <dbReference type="SAM" id="MobiDB-lite"/>
    </source>
</evidence>
<feature type="domain" description="Reovirus core-spike protein lambda-2-like 7th" evidence="2">
    <location>
        <begin position="1136"/>
        <end position="1226"/>
    </location>
</feature>
<name>A0A0C5PW55_GCRV</name>
<evidence type="ECO:0000313" key="9">
    <source>
        <dbReference type="Proteomes" id="UP000166492"/>
    </source>
</evidence>
<dbReference type="Gene3D" id="3.90.1810.10">
    <property type="entry name" value="Reovirus components"/>
    <property type="match status" value="1"/>
</dbReference>
<dbReference type="InterPro" id="IPR048596">
    <property type="entry name" value="Reovirus_L2_N"/>
</dbReference>
<sequence length="1294" mass="143615">MALFGLRLSEKLNAPTEQQIIKRKTYGDIIRILSGKTSEPGWRIVQHDKKSGVGTIRLYPPFNGWTPRILSGAQDWTISTWVRWLENRAQKFCEYLLSQHTLQGYAWRIVNGIVLADMLGSFLNGESCLALMPLLLLDNEDSPLLGRLKGRTFPWSTTMEGTADYVLTVAGVKYIRALPAIGDSMGYEWTCTFGKHIPAYAKVAYYDTEFSRNSAIRDHSTSVSLLEHYDTPSMAPHIVIPSRVSLATGFGSLISVDELLLLESAIDGAMQNANAGRFQAVLRRDETYWVVNSKISTRDLSLQSRLRQLGWMIANGFSFERQWPTQATETMVKELIGDLMGPGEPFNAMTAGISYIPLFRDSPSVMDTVNERRYKRTQMRSGRPSGSTPAQKDSDVPLRWQPQWSDISTQTLDDDDDYQHALVKGKVYKLGVGFSGGAFIRTWSSSSGGMVIRDDDMPELPLEYFGVQQQHRRSIFSQLRKTGDKSLLKDAAVLQFVSTVMDPHAGEPVLKDDFSMLYLGASNIHTSSNEPLILDRLRKGTVPGVPGTTHITQMGYEVVHGPVIDARKPIPTGTYTLVYSDVDQIVNGGEDMVAATETAKRVTLVALSCTTLGGITVVKINFPNRRWWTVFFNTFRQSARDYALVKPMIVNNVKVYLVTMHRTMSGNLTPTANLRLFLGQLMTRYREIDTVMQAIPTPNQSDSDTALIGMSTIQLFGTEAVVKTCNRGNRAITVLANRTGGTQLTFGIENFGGSNSLTLCGRRSLLSDRRLRRLKELPMTDLSSLSFQHRTAPFVTPSFFFDRPADGFSVLAAGYNAIQRSMDWTGLKVLDLGTGPECRCLSLFPADTPVEMIDIRPAVERMDIWETDTTYHEADFLLPTIWNMTTATACTAIFSLGNAAGFRNTPLLTVLQNVMDECKRKGIEKMLFQLNCPLTSKRLGRDWLQINTKKKTFTFPTLSRVEPYSTADEVEKAIRNTFPNAAYSWITLSDTLGWIATATLGGMQLDMSILDDVLLLSEYLPLMLIDTRTTGITATGQLVVNQQTQLTIPVPGRDASIRMLLQDVLVAEGGGLKLWSQDGTLTQQYQDSPSAYIWTWTPSTVGVHSINVGDIGHGQVLCGTVNVGAPDAHTVVTYGDTIDYTEAGNVATIAVDSYYRVDVFYHDGEEYKLVNPSRACVKYNNGAPELNFIADFSNTAVVMFLCDVTDGVIGQQVFVRLNKLHTLQFPTTEPLIISDVLPNESWIVRESGTPICTLPLSAGLPQDWSECDLNYAVHAYGHPSIVPPGSYELVRVVS</sequence>
<dbReference type="Pfam" id="PF21063">
    <property type="entry name" value="Reovirus_L2_GTase"/>
    <property type="match status" value="1"/>
</dbReference>
<dbReference type="Pfam" id="PF21066">
    <property type="entry name" value="Reovirus_L2_MT2"/>
    <property type="match status" value="1"/>
</dbReference>
<feature type="domain" description="Reovirus core-spike protein lambda-2-like N-terminal" evidence="5">
    <location>
        <begin position="2"/>
        <end position="127"/>
    </location>
</feature>
<evidence type="ECO:0000259" key="2">
    <source>
        <dbReference type="Pfam" id="PF21061"/>
    </source>
</evidence>